<dbReference type="InterPro" id="IPR011016">
    <property type="entry name" value="Znf_RING-CH"/>
</dbReference>
<dbReference type="Proteomes" id="UP000004994">
    <property type="component" value="Chromosome 12"/>
</dbReference>
<dbReference type="SUPFAM" id="SSF57850">
    <property type="entry name" value="RING/U-box"/>
    <property type="match status" value="1"/>
</dbReference>
<dbReference type="InterPro" id="IPR013083">
    <property type="entry name" value="Znf_RING/FYVE/PHD"/>
</dbReference>
<dbReference type="HOGENOM" id="CLU_1996585_0_0_1"/>
<organism evidence="5">
    <name type="scientific">Solanum lycopersicum</name>
    <name type="common">Tomato</name>
    <name type="synonym">Lycopersicon esculentum</name>
    <dbReference type="NCBI Taxonomy" id="4081"/>
    <lineage>
        <taxon>Eukaryota</taxon>
        <taxon>Viridiplantae</taxon>
        <taxon>Streptophyta</taxon>
        <taxon>Embryophyta</taxon>
        <taxon>Tracheophyta</taxon>
        <taxon>Spermatophyta</taxon>
        <taxon>Magnoliopsida</taxon>
        <taxon>eudicotyledons</taxon>
        <taxon>Gunneridae</taxon>
        <taxon>Pentapetalae</taxon>
        <taxon>asterids</taxon>
        <taxon>lamiids</taxon>
        <taxon>Solanales</taxon>
        <taxon>Solanaceae</taxon>
        <taxon>Solanoideae</taxon>
        <taxon>Solaneae</taxon>
        <taxon>Solanum</taxon>
        <taxon>Solanum subgen. Lycopersicon</taxon>
    </lineage>
</organism>
<dbReference type="GO" id="GO:0016567">
    <property type="term" value="P:protein ubiquitination"/>
    <property type="evidence" value="ECO:0000318"/>
    <property type="project" value="GO_Central"/>
</dbReference>
<reference evidence="5" key="2">
    <citation type="submission" date="2015-06" db="UniProtKB">
        <authorList>
            <consortium name="EnsemblPlants"/>
        </authorList>
    </citation>
    <scope>IDENTIFICATION</scope>
    <source>
        <strain evidence="5">cv. Heinz 1706</strain>
    </source>
</reference>
<keyword evidence="6" id="KW-1185">Reference proteome</keyword>
<dbReference type="AlphaFoldDB" id="K4DG97"/>
<dbReference type="InParanoid" id="K4DG97"/>
<dbReference type="Gene3D" id="3.30.40.10">
    <property type="entry name" value="Zinc/RING finger domain, C3HC4 (zinc finger)"/>
    <property type="match status" value="1"/>
</dbReference>
<evidence type="ECO:0000259" key="4">
    <source>
        <dbReference type="PROSITE" id="PS51292"/>
    </source>
</evidence>
<dbReference type="PaxDb" id="4081-Solyc12g062710.1.1"/>
<dbReference type="InterPro" id="IPR022143">
    <property type="entry name" value="DUF3675"/>
</dbReference>
<evidence type="ECO:0000256" key="3">
    <source>
        <dbReference type="ARBA" id="ARBA00022833"/>
    </source>
</evidence>
<dbReference type="Gramene" id="Solyc12g062710.1.1">
    <property type="protein sequence ID" value="Solyc12g062710.1.1"/>
    <property type="gene ID" value="Solyc12g062710.1"/>
</dbReference>
<dbReference type="GO" id="GO:0008270">
    <property type="term" value="F:zinc ion binding"/>
    <property type="evidence" value="ECO:0007669"/>
    <property type="project" value="UniProtKB-KW"/>
</dbReference>
<dbReference type="EnsemblPlants" id="Solyc12g062710.1.1">
    <property type="protein sequence ID" value="Solyc12g062710.1.1"/>
    <property type="gene ID" value="Solyc12g062710.1"/>
</dbReference>
<sequence>MEIDGTKRSVVNIDSNTHYAHRKCVQRWCNEKGDIICEICHQPYQPGYTAPPPLPPSEETVIDISGGWTLADTQLDLNDTGLVSMADTERYLQQANHDEYIDASTSGAAFGRFVALFVSYCNYLV</sequence>
<proteinExistence type="predicted"/>
<dbReference type="GO" id="GO:0004842">
    <property type="term" value="F:ubiquitin-protein transferase activity"/>
    <property type="evidence" value="ECO:0000318"/>
    <property type="project" value="GO_Central"/>
</dbReference>
<reference evidence="5" key="1">
    <citation type="journal article" date="2012" name="Nature">
        <title>The tomato genome sequence provides insights into fleshy fruit evolution.</title>
        <authorList>
            <consortium name="Tomato Genome Consortium"/>
        </authorList>
    </citation>
    <scope>NUCLEOTIDE SEQUENCE [LARGE SCALE GENOMIC DNA]</scope>
    <source>
        <strain evidence="5">cv. Heinz 1706</strain>
    </source>
</reference>
<dbReference type="Pfam" id="PF12906">
    <property type="entry name" value="RINGv"/>
    <property type="match status" value="1"/>
</dbReference>
<evidence type="ECO:0000313" key="5">
    <source>
        <dbReference type="EnsemblPlants" id="Solyc12g062710.1.1"/>
    </source>
</evidence>
<evidence type="ECO:0000256" key="2">
    <source>
        <dbReference type="ARBA" id="ARBA00022771"/>
    </source>
</evidence>
<dbReference type="PANTHER" id="PTHR23012:SF177">
    <property type="entry name" value="E3 UBIQUITIN-PROTEIN LIGASE MARCH11-LIKE"/>
    <property type="match status" value="1"/>
</dbReference>
<keyword evidence="3" id="KW-0862">Zinc</keyword>
<keyword evidence="2" id="KW-0863">Zinc-finger</keyword>
<dbReference type="InterPro" id="IPR033275">
    <property type="entry name" value="MARCH-like"/>
</dbReference>
<evidence type="ECO:0000256" key="1">
    <source>
        <dbReference type="ARBA" id="ARBA00022723"/>
    </source>
</evidence>
<evidence type="ECO:0000313" key="6">
    <source>
        <dbReference type="Proteomes" id="UP000004994"/>
    </source>
</evidence>
<accession>K4DG97</accession>
<keyword evidence="1" id="KW-0479">Metal-binding</keyword>
<feature type="domain" description="RING-CH-type" evidence="4">
    <location>
        <begin position="19"/>
        <end position="47"/>
    </location>
</feature>
<dbReference type="PANTHER" id="PTHR23012">
    <property type="entry name" value="RING/FYVE/PHD ZINC FINGER DOMAIN-CONTAINING"/>
    <property type="match status" value="1"/>
</dbReference>
<protein>
    <recommendedName>
        <fullName evidence="4">RING-CH-type domain-containing protein</fullName>
    </recommendedName>
</protein>
<name>K4DG97_SOLLC</name>
<dbReference type="STRING" id="4081.K4DG97"/>
<dbReference type="PROSITE" id="PS51292">
    <property type="entry name" value="ZF_RING_CH"/>
    <property type="match status" value="1"/>
</dbReference>
<dbReference type="eggNOG" id="KOG1609">
    <property type="taxonomic scope" value="Eukaryota"/>
</dbReference>
<dbReference type="PhylomeDB" id="K4DG97"/>
<dbReference type="GO" id="GO:0016020">
    <property type="term" value="C:membrane"/>
    <property type="evidence" value="ECO:0000318"/>
    <property type="project" value="GO_Central"/>
</dbReference>
<dbReference type="Pfam" id="PF12428">
    <property type="entry name" value="DUF3675"/>
    <property type="match status" value="1"/>
</dbReference>